<evidence type="ECO:0000256" key="1">
    <source>
        <dbReference type="ARBA" id="ARBA00005964"/>
    </source>
</evidence>
<dbReference type="PROSITE" id="PS00122">
    <property type="entry name" value="CARBOXYLESTERASE_B_1"/>
    <property type="match status" value="1"/>
</dbReference>
<dbReference type="EC" id="3.1.1.-" evidence="5"/>
<dbReference type="InterPro" id="IPR019826">
    <property type="entry name" value="Carboxylesterase_B_AS"/>
</dbReference>
<feature type="domain" description="Carboxylesterase type B" evidence="6">
    <location>
        <begin position="3"/>
        <end position="470"/>
    </location>
</feature>
<evidence type="ECO:0000313" key="8">
    <source>
        <dbReference type="Proteomes" id="UP000006764"/>
    </source>
</evidence>
<dbReference type="GO" id="GO:0005886">
    <property type="term" value="C:plasma membrane"/>
    <property type="evidence" value="ECO:0007669"/>
    <property type="project" value="TreeGrafter"/>
</dbReference>
<gene>
    <name evidence="7" type="ORF">S7S_08715</name>
</gene>
<dbReference type="InterPro" id="IPR029058">
    <property type="entry name" value="AB_hydrolase_fold"/>
</dbReference>
<name>A0A0B4XPF0_9GAMM</name>
<evidence type="ECO:0000256" key="2">
    <source>
        <dbReference type="ARBA" id="ARBA00022801"/>
    </source>
</evidence>
<dbReference type="Proteomes" id="UP000006764">
    <property type="component" value="Chromosome"/>
</dbReference>
<dbReference type="STRING" id="391936.S7S_08715"/>
<dbReference type="SMR" id="A0A0B4XPF0"/>
<dbReference type="InterPro" id="IPR000997">
    <property type="entry name" value="Cholinesterase"/>
</dbReference>
<protein>
    <recommendedName>
        <fullName evidence="5">Carboxylic ester hydrolase</fullName>
        <ecNumber evidence="5">3.1.1.-</ecNumber>
    </recommendedName>
</protein>
<dbReference type="InterPro" id="IPR050654">
    <property type="entry name" value="AChE-related_enzymes"/>
</dbReference>
<dbReference type="ESTHER" id="9gamm-k2gvb6">
    <property type="family name" value="Carb_B_Bacteria"/>
</dbReference>
<feature type="active site" description="Acyl-ester intermediate" evidence="4">
    <location>
        <position position="185"/>
    </location>
</feature>
<reference evidence="7 8" key="1">
    <citation type="journal article" date="2012" name="J. Bacteriol.">
        <title>Genome sequence of an alkane-degrading bacterium, Alcanivorax pacificus type strain W11-5, isolated from deep sea sediment.</title>
        <authorList>
            <person name="Lai Q."/>
            <person name="Shao Z."/>
        </authorList>
    </citation>
    <scope>NUCLEOTIDE SEQUENCE [LARGE SCALE GENOMIC DNA]</scope>
    <source>
        <strain evidence="7 8">W11-5</strain>
    </source>
</reference>
<evidence type="ECO:0000256" key="5">
    <source>
        <dbReference type="RuleBase" id="RU361235"/>
    </source>
</evidence>
<dbReference type="GO" id="GO:0019695">
    <property type="term" value="P:choline metabolic process"/>
    <property type="evidence" value="ECO:0007669"/>
    <property type="project" value="TreeGrafter"/>
</dbReference>
<sequence>MTAVQLDSGRITGLRRDDGVTEYRGIPFAAPPVGALRFRAPQPVPGWGGERACDRTALPAWQEKNPVMGVEAIGDDCLALNVWVPEGDGPFPVMVWLHGGGYVAGSPSQLLYHGARLAASQRVIVVNAAYRLGVWGYGWFRDIAPSLESDSNLGLRDQVAALEWVQRNAGAFGGDPSQVTVFGESAGGFSVATLLATPAADGLFQRAIVQSGAADMVLMPAEAARVTALMCEALPGDGDMAERLLAAEPRAIVRAQRAALKTAVQRGLRDTTPQYGMVFMPVVDGDLLPRSPIEAIAAGCARDRALLAGTCRDEYHLFQYAAPFNGGQTIDALRALDDDAILSRFRRALPQHGERAFEIYREAVTPDPARSHLDWFSSMESDRLFRVPTQRLLDAHHAAGGEAWGYEFTWEVSIFGVPLGACHVVDVPFVFGITDTPVGELFTGGGEEAAALSQRVQQCWGNFARGGSPGWDAWGEAGEAHHFGREAGSGPLLDPARAALWADIIPTPATGGDGA</sequence>
<dbReference type="PRINTS" id="PR00878">
    <property type="entry name" value="CHOLNESTRASE"/>
</dbReference>
<comment type="similarity">
    <text evidence="1 5">Belongs to the type-B carboxylesterase/lipase family.</text>
</comment>
<organism evidence="7 8">
    <name type="scientific">Isoalcanivorax pacificus W11-5</name>
    <dbReference type="NCBI Taxonomy" id="391936"/>
    <lineage>
        <taxon>Bacteria</taxon>
        <taxon>Pseudomonadati</taxon>
        <taxon>Pseudomonadota</taxon>
        <taxon>Gammaproteobacteria</taxon>
        <taxon>Oceanospirillales</taxon>
        <taxon>Alcanivoracaceae</taxon>
        <taxon>Isoalcanivorax</taxon>
    </lineage>
</organism>
<keyword evidence="2 5" id="KW-0378">Hydrolase</keyword>
<dbReference type="Pfam" id="PF00135">
    <property type="entry name" value="COesterase"/>
    <property type="match status" value="1"/>
</dbReference>
<dbReference type="Gene3D" id="3.40.50.1820">
    <property type="entry name" value="alpha/beta hydrolase"/>
    <property type="match status" value="1"/>
</dbReference>
<dbReference type="GO" id="GO:0006581">
    <property type="term" value="P:acetylcholine catabolic process"/>
    <property type="evidence" value="ECO:0007669"/>
    <property type="project" value="TreeGrafter"/>
</dbReference>
<feature type="active site" description="Charge relay system" evidence="4">
    <location>
        <position position="423"/>
    </location>
</feature>
<dbReference type="OrthoDB" id="9775851at2"/>
<dbReference type="PANTHER" id="PTHR43918">
    <property type="entry name" value="ACETYLCHOLINESTERASE"/>
    <property type="match status" value="1"/>
</dbReference>
<dbReference type="PANTHER" id="PTHR43918:SF4">
    <property type="entry name" value="CARBOXYLIC ESTER HYDROLASE"/>
    <property type="match status" value="1"/>
</dbReference>
<keyword evidence="8" id="KW-1185">Reference proteome</keyword>
<dbReference type="HOGENOM" id="CLU_006586_16_4_6"/>
<evidence type="ECO:0000256" key="3">
    <source>
        <dbReference type="ARBA" id="ARBA00023157"/>
    </source>
</evidence>
<keyword evidence="3" id="KW-1015">Disulfide bond</keyword>
<dbReference type="SUPFAM" id="SSF53474">
    <property type="entry name" value="alpha/beta-Hydrolases"/>
    <property type="match status" value="1"/>
</dbReference>
<accession>A0A0B4XPF0</accession>
<dbReference type="GO" id="GO:0003990">
    <property type="term" value="F:acetylcholinesterase activity"/>
    <property type="evidence" value="ECO:0007669"/>
    <property type="project" value="TreeGrafter"/>
</dbReference>
<evidence type="ECO:0000259" key="6">
    <source>
        <dbReference type="Pfam" id="PF00135"/>
    </source>
</evidence>
<dbReference type="InterPro" id="IPR002018">
    <property type="entry name" value="CarbesteraseB"/>
</dbReference>
<dbReference type="AlphaFoldDB" id="A0A0B4XPF0"/>
<dbReference type="EMBL" id="CP004387">
    <property type="protein sequence ID" value="AJD48157.1"/>
    <property type="molecule type" value="Genomic_DNA"/>
</dbReference>
<evidence type="ECO:0000313" key="7">
    <source>
        <dbReference type="EMBL" id="AJD48157.1"/>
    </source>
</evidence>
<feature type="active site" description="Charge relay system" evidence="4">
    <location>
        <position position="314"/>
    </location>
</feature>
<dbReference type="KEGG" id="apac:S7S_08715"/>
<proteinExistence type="inferred from homology"/>
<dbReference type="GO" id="GO:0005615">
    <property type="term" value="C:extracellular space"/>
    <property type="evidence" value="ECO:0007669"/>
    <property type="project" value="TreeGrafter"/>
</dbReference>
<dbReference type="RefSeq" id="WP_008737557.1">
    <property type="nucleotide sequence ID" value="NZ_CP004387.1"/>
</dbReference>
<evidence type="ECO:0000256" key="4">
    <source>
        <dbReference type="PIRSR" id="PIRSR600997-1"/>
    </source>
</evidence>